<feature type="domain" description="RCK C-terminal" evidence="11">
    <location>
        <begin position="426"/>
        <end position="507"/>
    </location>
</feature>
<keyword evidence="7" id="KW-0869">Chloride channel</keyword>
<dbReference type="Pfam" id="PF00654">
    <property type="entry name" value="Voltage_CLC"/>
    <property type="match status" value="1"/>
</dbReference>
<evidence type="ECO:0000256" key="9">
    <source>
        <dbReference type="ARBA" id="ARBA00023303"/>
    </source>
</evidence>
<dbReference type="Proteomes" id="UP000182635">
    <property type="component" value="Unassembled WGS sequence"/>
</dbReference>
<evidence type="ECO:0000259" key="11">
    <source>
        <dbReference type="PROSITE" id="PS51202"/>
    </source>
</evidence>
<dbReference type="InterPro" id="IPR014743">
    <property type="entry name" value="Cl-channel_core"/>
</dbReference>
<dbReference type="EMBL" id="FOPI01000042">
    <property type="protein sequence ID" value="SFG57567.1"/>
    <property type="molecule type" value="Genomic_DNA"/>
</dbReference>
<evidence type="ECO:0000256" key="6">
    <source>
        <dbReference type="ARBA" id="ARBA00023136"/>
    </source>
</evidence>
<feature type="transmembrane region" description="Helical" evidence="10">
    <location>
        <begin position="263"/>
        <end position="283"/>
    </location>
</feature>
<evidence type="ECO:0000256" key="1">
    <source>
        <dbReference type="ARBA" id="ARBA00004141"/>
    </source>
</evidence>
<dbReference type="SUPFAM" id="SSF116726">
    <property type="entry name" value="TrkA C-terminal domain-like"/>
    <property type="match status" value="1"/>
</dbReference>
<feature type="transmembrane region" description="Helical" evidence="10">
    <location>
        <begin position="392"/>
        <end position="409"/>
    </location>
</feature>
<keyword evidence="6 10" id="KW-0472">Membrane</keyword>
<dbReference type="GeneID" id="29801708"/>
<evidence type="ECO:0000256" key="4">
    <source>
        <dbReference type="ARBA" id="ARBA00022989"/>
    </source>
</evidence>
<sequence>METLQLDKTRFHFIWRGAVVGVIAGFVISLFRLCIENMLKIVKIVFSAGFEKPIWMLLLFLFFIVAWLVNAKFIKDEPNISGSGIPQVEGQLEGELELSWKSIFFRKWIGGVLSIGSGLFLGREGPSIQLGAAVGQGFGEKTKLKGTGLRVMIAGGAAAGLSSAFNAPIAASLFVTEEIYHNFSPLIWTTALSASVTANLVSLYFFGMTPVLHMAYSHTLPLWQYFHLIILGIFLGLLGLVYDKFTLGVPKVYSKIFKFPRCFHGIIPLIILVPIGLLFPSTLGGGNSLIISLGSHPTATTIFLGLFILRLLFSTVSFGSGLPGGIFLPILSLGAILGGLYGSFMADIGLMPRMYVVNFIIYAMAGYFACISKAPFTAILLVTEMVGSIKHLMPLAVVALVAYMVVDLLRGEPIYAAMLDDILKKSKNSKVHGDFKDRLEIPVFVGSFLQDKQVRDINWPKESLLISIRRGEKELLPHGDTVIRSGDTLVVLVSHSERSRIRRAIDANAFEQNNN</sequence>
<proteinExistence type="predicted"/>
<keyword evidence="8" id="KW-0868">Chloride</keyword>
<evidence type="ECO:0000256" key="10">
    <source>
        <dbReference type="SAM" id="Phobius"/>
    </source>
</evidence>
<organism evidence="12 13">
    <name type="scientific">Ligilactobacillus ruminis DSM 20403 = NBRC 102161</name>
    <dbReference type="NCBI Taxonomy" id="1423798"/>
    <lineage>
        <taxon>Bacteria</taxon>
        <taxon>Bacillati</taxon>
        <taxon>Bacillota</taxon>
        <taxon>Bacilli</taxon>
        <taxon>Lactobacillales</taxon>
        <taxon>Lactobacillaceae</taxon>
        <taxon>Ligilactobacillus</taxon>
    </lineage>
</organism>
<evidence type="ECO:0000256" key="2">
    <source>
        <dbReference type="ARBA" id="ARBA00022448"/>
    </source>
</evidence>
<evidence type="ECO:0000313" key="12">
    <source>
        <dbReference type="EMBL" id="SFG57567.1"/>
    </source>
</evidence>
<comment type="subcellular location">
    <subcellularLocation>
        <location evidence="1">Membrane</location>
        <topology evidence="1">Multi-pass membrane protein</topology>
    </subcellularLocation>
</comment>
<gene>
    <name evidence="12" type="ORF">SAMN02910432_01906</name>
</gene>
<dbReference type="Gene3D" id="1.10.3080.10">
    <property type="entry name" value="Clc chloride channel"/>
    <property type="match status" value="1"/>
</dbReference>
<feature type="transmembrane region" description="Helical" evidence="10">
    <location>
        <begin position="186"/>
        <end position="207"/>
    </location>
</feature>
<dbReference type="OrthoDB" id="9812438at2"/>
<feature type="transmembrane region" description="Helical" evidence="10">
    <location>
        <begin position="13"/>
        <end position="33"/>
    </location>
</feature>
<evidence type="ECO:0000313" key="13">
    <source>
        <dbReference type="Proteomes" id="UP000182635"/>
    </source>
</evidence>
<feature type="transmembrane region" description="Helical" evidence="10">
    <location>
        <begin position="289"/>
        <end position="313"/>
    </location>
</feature>
<dbReference type="Gene3D" id="3.30.70.1450">
    <property type="entry name" value="Regulator of K+ conductance, C-terminal domain"/>
    <property type="match status" value="1"/>
</dbReference>
<name>A0A1I2T331_9LACO</name>
<evidence type="ECO:0000256" key="5">
    <source>
        <dbReference type="ARBA" id="ARBA00023065"/>
    </source>
</evidence>
<keyword evidence="9" id="KW-0407">Ion channel</keyword>
<reference evidence="13" key="1">
    <citation type="submission" date="2016-10" db="EMBL/GenBank/DDBJ databases">
        <authorList>
            <person name="Varghese N."/>
            <person name="Submissions S."/>
        </authorList>
    </citation>
    <scope>NUCLEOTIDE SEQUENCE [LARGE SCALE GENOMIC DNA]</scope>
    <source>
        <strain evidence="13">DSM 20403</strain>
    </source>
</reference>
<feature type="transmembrane region" description="Helical" evidence="10">
    <location>
        <begin position="222"/>
        <end position="242"/>
    </location>
</feature>
<dbReference type="PRINTS" id="PR00762">
    <property type="entry name" value="CLCHANNEL"/>
</dbReference>
<dbReference type="PANTHER" id="PTHR43427:SF6">
    <property type="entry name" value="CHLORIDE CHANNEL PROTEIN CLC-E"/>
    <property type="match status" value="1"/>
</dbReference>
<keyword evidence="2" id="KW-0813">Transport</keyword>
<dbReference type="InterPro" id="IPR006037">
    <property type="entry name" value="RCK_C"/>
</dbReference>
<keyword evidence="3 10" id="KW-0812">Transmembrane</keyword>
<evidence type="ECO:0000256" key="7">
    <source>
        <dbReference type="ARBA" id="ARBA00023173"/>
    </source>
</evidence>
<protein>
    <submittedName>
        <fullName evidence="12">Chloride channel protein, CIC family</fullName>
    </submittedName>
</protein>
<keyword evidence="4 10" id="KW-1133">Transmembrane helix</keyword>
<dbReference type="GO" id="GO:0006813">
    <property type="term" value="P:potassium ion transport"/>
    <property type="evidence" value="ECO:0007669"/>
    <property type="project" value="InterPro"/>
</dbReference>
<dbReference type="InterPro" id="IPR001807">
    <property type="entry name" value="ClC"/>
</dbReference>
<dbReference type="GO" id="GO:0008324">
    <property type="term" value="F:monoatomic cation transmembrane transporter activity"/>
    <property type="evidence" value="ECO:0007669"/>
    <property type="project" value="InterPro"/>
</dbReference>
<accession>A0A1I2T331</accession>
<dbReference type="InterPro" id="IPR036721">
    <property type="entry name" value="RCK_C_sf"/>
</dbReference>
<dbReference type="GO" id="GO:0005254">
    <property type="term" value="F:chloride channel activity"/>
    <property type="evidence" value="ECO:0007669"/>
    <property type="project" value="UniProtKB-KW"/>
</dbReference>
<dbReference type="PANTHER" id="PTHR43427">
    <property type="entry name" value="CHLORIDE CHANNEL PROTEIN CLC-E"/>
    <property type="match status" value="1"/>
</dbReference>
<dbReference type="InterPro" id="IPR050368">
    <property type="entry name" value="ClC-type_chloride_channel"/>
</dbReference>
<dbReference type="PROSITE" id="PS51202">
    <property type="entry name" value="RCK_C"/>
    <property type="match status" value="1"/>
</dbReference>
<feature type="transmembrane region" description="Helical" evidence="10">
    <location>
        <begin position="54"/>
        <end position="74"/>
    </location>
</feature>
<evidence type="ECO:0000256" key="8">
    <source>
        <dbReference type="ARBA" id="ARBA00023214"/>
    </source>
</evidence>
<dbReference type="Pfam" id="PF02080">
    <property type="entry name" value="TrkA_C"/>
    <property type="match status" value="1"/>
</dbReference>
<feature type="transmembrane region" description="Helical" evidence="10">
    <location>
        <begin position="325"/>
        <end position="344"/>
    </location>
</feature>
<dbReference type="AlphaFoldDB" id="A0A1I2T331"/>
<keyword evidence="5" id="KW-0406">Ion transport</keyword>
<dbReference type="GO" id="GO:0034707">
    <property type="term" value="C:chloride channel complex"/>
    <property type="evidence" value="ECO:0007669"/>
    <property type="project" value="UniProtKB-KW"/>
</dbReference>
<feature type="transmembrane region" description="Helical" evidence="10">
    <location>
        <begin position="151"/>
        <end position="174"/>
    </location>
</feature>
<feature type="transmembrane region" description="Helical" evidence="10">
    <location>
        <begin position="356"/>
        <end position="380"/>
    </location>
</feature>
<dbReference type="CDD" id="cd01031">
    <property type="entry name" value="EriC"/>
    <property type="match status" value="1"/>
</dbReference>
<dbReference type="RefSeq" id="WP_014073172.1">
    <property type="nucleotide sequence ID" value="NZ_AYYL01000046.1"/>
</dbReference>
<dbReference type="SUPFAM" id="SSF81340">
    <property type="entry name" value="Clc chloride channel"/>
    <property type="match status" value="1"/>
</dbReference>
<evidence type="ECO:0000256" key="3">
    <source>
        <dbReference type="ARBA" id="ARBA00022692"/>
    </source>
</evidence>